<organism evidence="2 3">
    <name type="scientific">Calothrix parietina FACHB-288</name>
    <dbReference type="NCBI Taxonomy" id="2692896"/>
    <lineage>
        <taxon>Bacteria</taxon>
        <taxon>Bacillati</taxon>
        <taxon>Cyanobacteriota</taxon>
        <taxon>Cyanophyceae</taxon>
        <taxon>Nostocales</taxon>
        <taxon>Calotrichaceae</taxon>
        <taxon>Calothrix</taxon>
    </lineage>
</organism>
<dbReference type="CDD" id="cd07247">
    <property type="entry name" value="SgaA_N_like"/>
    <property type="match status" value="1"/>
</dbReference>
<proteinExistence type="predicted"/>
<dbReference type="InterPro" id="IPR029068">
    <property type="entry name" value="Glyas_Bleomycin-R_OHBP_Dase"/>
</dbReference>
<keyword evidence="3" id="KW-1185">Reference proteome</keyword>
<name>A0ABR8AJ74_9CYAN</name>
<evidence type="ECO:0000313" key="2">
    <source>
        <dbReference type="EMBL" id="MBD2200106.1"/>
    </source>
</evidence>
<dbReference type="Pfam" id="PF00903">
    <property type="entry name" value="Glyoxalase"/>
    <property type="match status" value="1"/>
</dbReference>
<sequence length="129" mass="14193">MTNVFQQHGAFSWCELMTTNTTAAKEFYSRLFGWTMEDKPIPEGVYTVLSAARQQVGGLMKMPDEMSAIPPHWGVYVTVQNVDTTAKQVEELGGKVCLAPMDIPDVGRFAMIQDPQGATLSIISYGLMA</sequence>
<dbReference type="InterPro" id="IPR004360">
    <property type="entry name" value="Glyas_Fos-R_dOase_dom"/>
</dbReference>
<dbReference type="Gene3D" id="3.10.180.10">
    <property type="entry name" value="2,3-Dihydroxybiphenyl 1,2-Dioxygenase, domain 1"/>
    <property type="match status" value="1"/>
</dbReference>
<dbReference type="PANTHER" id="PTHR33993">
    <property type="entry name" value="GLYOXALASE-RELATED"/>
    <property type="match status" value="1"/>
</dbReference>
<accession>A0ABR8AJ74</accession>
<reference evidence="2 3" key="1">
    <citation type="journal article" date="2020" name="ISME J.">
        <title>Comparative genomics reveals insights into cyanobacterial evolution and habitat adaptation.</title>
        <authorList>
            <person name="Chen M.Y."/>
            <person name="Teng W.K."/>
            <person name="Zhao L."/>
            <person name="Hu C.X."/>
            <person name="Zhou Y.K."/>
            <person name="Han B.P."/>
            <person name="Song L.R."/>
            <person name="Shu W.S."/>
        </authorList>
    </citation>
    <scope>NUCLEOTIDE SEQUENCE [LARGE SCALE GENOMIC DNA]</scope>
    <source>
        <strain evidence="2 3">FACHB-288</strain>
    </source>
</reference>
<dbReference type="EMBL" id="JACJQH010000076">
    <property type="protein sequence ID" value="MBD2200106.1"/>
    <property type="molecule type" value="Genomic_DNA"/>
</dbReference>
<dbReference type="InterPro" id="IPR037523">
    <property type="entry name" value="VOC_core"/>
</dbReference>
<dbReference type="RefSeq" id="WP_190550591.1">
    <property type="nucleotide sequence ID" value="NZ_CAWPNO010000113.1"/>
</dbReference>
<dbReference type="PANTHER" id="PTHR33993:SF14">
    <property type="entry name" value="GB|AAF24581.1"/>
    <property type="match status" value="1"/>
</dbReference>
<dbReference type="PROSITE" id="PS51819">
    <property type="entry name" value="VOC"/>
    <property type="match status" value="1"/>
</dbReference>
<dbReference type="Proteomes" id="UP000658514">
    <property type="component" value="Unassembled WGS sequence"/>
</dbReference>
<evidence type="ECO:0000313" key="3">
    <source>
        <dbReference type="Proteomes" id="UP000658514"/>
    </source>
</evidence>
<feature type="domain" description="VOC" evidence="1">
    <location>
        <begin position="10"/>
        <end position="125"/>
    </location>
</feature>
<gene>
    <name evidence="2" type="ORF">H6G24_32350</name>
</gene>
<evidence type="ECO:0000259" key="1">
    <source>
        <dbReference type="PROSITE" id="PS51819"/>
    </source>
</evidence>
<comment type="caution">
    <text evidence="2">The sequence shown here is derived from an EMBL/GenBank/DDBJ whole genome shotgun (WGS) entry which is preliminary data.</text>
</comment>
<dbReference type="InterPro" id="IPR052164">
    <property type="entry name" value="Anthracycline_SecMetBiosynth"/>
</dbReference>
<dbReference type="SUPFAM" id="SSF54593">
    <property type="entry name" value="Glyoxalase/Bleomycin resistance protein/Dihydroxybiphenyl dioxygenase"/>
    <property type="match status" value="1"/>
</dbReference>
<protein>
    <submittedName>
        <fullName evidence="2">VOC family protein</fullName>
    </submittedName>
</protein>